<dbReference type="RefSeq" id="WP_092633828.1">
    <property type="nucleotide sequence ID" value="NZ_FNQT01000002.1"/>
</dbReference>
<keyword evidence="1" id="KW-1133">Transmembrane helix</keyword>
<reference evidence="2 3" key="1">
    <citation type="submission" date="2016-10" db="EMBL/GenBank/DDBJ databases">
        <authorList>
            <person name="de Groot N.N."/>
        </authorList>
    </citation>
    <scope>NUCLEOTIDE SEQUENCE [LARGE SCALE GENOMIC DNA]</scope>
    <source>
        <strain evidence="2 3">CGMCC 1.8712</strain>
    </source>
</reference>
<sequence>MMATTHAAVGLLLAVPLTVVAPELAPVAALAGIAGGVFPDLDVLAGVHRKTLHFPDYYWVAALPALGLAAAVPGPATVAAAWFFLAAAVHSVSDVLGAGLEPRPWERTSVEAVYLHSRRRWLRPRYWVRYDGAPEDFLLTLVCFAPGLTHFGPTVRRVAVAFVVTAGGYTLVRKRLPDIEERWL</sequence>
<proteinExistence type="predicted"/>
<protein>
    <recommendedName>
        <fullName evidence="4">LexA-binding, inner membrane-associated hydrolase</fullName>
    </recommendedName>
</protein>
<keyword evidence="1" id="KW-0812">Transmembrane</keyword>
<organism evidence="2 3">
    <name type="scientific">Haloplanus vescus</name>
    <dbReference type="NCBI Taxonomy" id="555874"/>
    <lineage>
        <taxon>Archaea</taxon>
        <taxon>Methanobacteriati</taxon>
        <taxon>Methanobacteriota</taxon>
        <taxon>Stenosarchaea group</taxon>
        <taxon>Halobacteria</taxon>
        <taxon>Halobacteriales</taxon>
        <taxon>Haloferacaceae</taxon>
        <taxon>Haloplanus</taxon>
    </lineage>
</organism>
<dbReference type="AlphaFoldDB" id="A0A1H3Y6X1"/>
<evidence type="ECO:0008006" key="4">
    <source>
        <dbReference type="Google" id="ProtNLM"/>
    </source>
</evidence>
<evidence type="ECO:0000313" key="3">
    <source>
        <dbReference type="Proteomes" id="UP000236755"/>
    </source>
</evidence>
<evidence type="ECO:0000313" key="2">
    <source>
        <dbReference type="EMBL" id="SEA06634.1"/>
    </source>
</evidence>
<feature type="transmembrane region" description="Helical" evidence="1">
    <location>
        <begin position="57"/>
        <end position="85"/>
    </location>
</feature>
<evidence type="ECO:0000256" key="1">
    <source>
        <dbReference type="SAM" id="Phobius"/>
    </source>
</evidence>
<keyword evidence="1" id="KW-0472">Membrane</keyword>
<name>A0A1H3Y6X1_9EURY</name>
<dbReference type="STRING" id="555874.SAMN04488065_1663"/>
<dbReference type="EMBL" id="FNQT01000002">
    <property type="protein sequence ID" value="SEA06634.1"/>
    <property type="molecule type" value="Genomic_DNA"/>
</dbReference>
<dbReference type="Proteomes" id="UP000236755">
    <property type="component" value="Unassembled WGS sequence"/>
</dbReference>
<accession>A0A1H3Y6X1</accession>
<gene>
    <name evidence="2" type="ORF">SAMN04488065_1663</name>
</gene>
<keyword evidence="3" id="KW-1185">Reference proteome</keyword>